<keyword evidence="2" id="KW-1185">Reference proteome</keyword>
<name>A0A6A6TRQ6_9PLEO</name>
<proteinExistence type="predicted"/>
<sequence length="93" mass="10413">MISADRADRETNNHLKRCAALNQPAELSNSQRPSNVLCKAAAPFDFLARWFDDAHSTACARSRQSTPPSICATRIGGRCSPWMPRWREMGSYT</sequence>
<reference evidence="1" key="1">
    <citation type="journal article" date="2020" name="Stud. Mycol.">
        <title>101 Dothideomycetes genomes: a test case for predicting lifestyles and emergence of pathogens.</title>
        <authorList>
            <person name="Haridas S."/>
            <person name="Albert R."/>
            <person name="Binder M."/>
            <person name="Bloem J."/>
            <person name="Labutti K."/>
            <person name="Salamov A."/>
            <person name="Andreopoulos B."/>
            <person name="Baker S."/>
            <person name="Barry K."/>
            <person name="Bills G."/>
            <person name="Bluhm B."/>
            <person name="Cannon C."/>
            <person name="Castanera R."/>
            <person name="Culley D."/>
            <person name="Daum C."/>
            <person name="Ezra D."/>
            <person name="Gonzalez J."/>
            <person name="Henrissat B."/>
            <person name="Kuo A."/>
            <person name="Liang C."/>
            <person name="Lipzen A."/>
            <person name="Lutzoni F."/>
            <person name="Magnuson J."/>
            <person name="Mondo S."/>
            <person name="Nolan M."/>
            <person name="Ohm R."/>
            <person name="Pangilinan J."/>
            <person name="Park H.-J."/>
            <person name="Ramirez L."/>
            <person name="Alfaro M."/>
            <person name="Sun H."/>
            <person name="Tritt A."/>
            <person name="Yoshinaga Y."/>
            <person name="Zwiers L.-H."/>
            <person name="Turgeon B."/>
            <person name="Goodwin S."/>
            <person name="Spatafora J."/>
            <person name="Crous P."/>
            <person name="Grigoriev I."/>
        </authorList>
    </citation>
    <scope>NUCLEOTIDE SEQUENCE</scope>
    <source>
        <strain evidence="1">CBS 122681</strain>
    </source>
</reference>
<organism evidence="1 2">
    <name type="scientific">Lophiostoma macrostomum CBS 122681</name>
    <dbReference type="NCBI Taxonomy" id="1314788"/>
    <lineage>
        <taxon>Eukaryota</taxon>
        <taxon>Fungi</taxon>
        <taxon>Dikarya</taxon>
        <taxon>Ascomycota</taxon>
        <taxon>Pezizomycotina</taxon>
        <taxon>Dothideomycetes</taxon>
        <taxon>Pleosporomycetidae</taxon>
        <taxon>Pleosporales</taxon>
        <taxon>Lophiostomataceae</taxon>
        <taxon>Lophiostoma</taxon>
    </lineage>
</organism>
<dbReference type="EMBL" id="MU004290">
    <property type="protein sequence ID" value="KAF2662116.1"/>
    <property type="molecule type" value="Genomic_DNA"/>
</dbReference>
<accession>A0A6A6TRQ6</accession>
<dbReference type="AlphaFoldDB" id="A0A6A6TRQ6"/>
<gene>
    <name evidence="1" type="ORF">K491DRAFT_686605</name>
</gene>
<protein>
    <submittedName>
        <fullName evidence="1">Uncharacterized protein</fullName>
    </submittedName>
</protein>
<dbReference type="Proteomes" id="UP000799324">
    <property type="component" value="Unassembled WGS sequence"/>
</dbReference>
<evidence type="ECO:0000313" key="1">
    <source>
        <dbReference type="EMBL" id="KAF2662116.1"/>
    </source>
</evidence>
<evidence type="ECO:0000313" key="2">
    <source>
        <dbReference type="Proteomes" id="UP000799324"/>
    </source>
</evidence>